<dbReference type="InParanoid" id="A0A1Q6DTE6"/>
<comment type="caution">
    <text evidence="2">The sequence shown here is derived from an EMBL/GenBank/DDBJ whole genome shotgun (WGS) entry which is preliminary data.</text>
</comment>
<name>A0A1Q6DTE6_METT1</name>
<evidence type="ECO:0000313" key="3">
    <source>
        <dbReference type="Proteomes" id="UP000185744"/>
    </source>
</evidence>
<gene>
    <name evidence="2" type="ORF">BTN85_0112</name>
</gene>
<accession>A0A1Q6DTE6</accession>
<dbReference type="AlphaFoldDB" id="A0A1Q6DTE6"/>
<reference evidence="2" key="1">
    <citation type="submission" date="2016-12" db="EMBL/GenBank/DDBJ databases">
        <title>Discovery of methanogenic haloarchaea.</title>
        <authorList>
            <person name="Sorokin D.Y."/>
            <person name="Makarova K.S."/>
            <person name="Abbas B."/>
            <person name="Ferrer M."/>
            <person name="Golyshin P.N."/>
        </authorList>
    </citation>
    <scope>NUCLEOTIDE SEQUENCE [LARGE SCALE GENOMIC DNA]</scope>
    <source>
        <strain evidence="2">HMET1</strain>
    </source>
</reference>
<proteinExistence type="predicted"/>
<protein>
    <submittedName>
        <fullName evidence="2">Uncharacterized protein</fullName>
    </submittedName>
</protein>
<dbReference type="EMBL" id="MSDW01000001">
    <property type="protein sequence ID" value="OKY77644.1"/>
    <property type="molecule type" value="Genomic_DNA"/>
</dbReference>
<sequence length="50" mass="5417">MEIPADCNGAVNIKERGLDKFDIEPLSKPGASLAMPETPEPDINYAEAEE</sequence>
<evidence type="ECO:0000313" key="2">
    <source>
        <dbReference type="EMBL" id="OKY77644.1"/>
    </source>
</evidence>
<dbReference type="Proteomes" id="UP000185744">
    <property type="component" value="Unassembled WGS sequence"/>
</dbReference>
<evidence type="ECO:0000256" key="1">
    <source>
        <dbReference type="SAM" id="MobiDB-lite"/>
    </source>
</evidence>
<keyword evidence="3" id="KW-1185">Reference proteome</keyword>
<feature type="region of interest" description="Disordered" evidence="1">
    <location>
        <begin position="23"/>
        <end position="50"/>
    </location>
</feature>
<organism evidence="2 3">
    <name type="scientific">Methanohalarchaeum thermophilum</name>
    <dbReference type="NCBI Taxonomy" id="1903181"/>
    <lineage>
        <taxon>Archaea</taxon>
        <taxon>Methanobacteriati</taxon>
        <taxon>Methanobacteriota</taxon>
        <taxon>Methanonatronarchaeia</taxon>
        <taxon>Methanonatronarchaeales</taxon>
        <taxon>Methanonatronarchaeaceae</taxon>
        <taxon>Candidatus Methanohalarchaeum</taxon>
    </lineage>
</organism>